<feature type="transmembrane region" description="Helical" evidence="1">
    <location>
        <begin position="46"/>
        <end position="70"/>
    </location>
</feature>
<dbReference type="AlphaFoldDB" id="A0A0G4GB30"/>
<evidence type="ECO:0000256" key="1">
    <source>
        <dbReference type="SAM" id="Phobius"/>
    </source>
</evidence>
<gene>
    <name evidence="2" type="ORF">Vbra_17367</name>
</gene>
<keyword evidence="1" id="KW-1133">Transmembrane helix</keyword>
<feature type="transmembrane region" description="Helical" evidence="1">
    <location>
        <begin position="82"/>
        <end position="103"/>
    </location>
</feature>
<evidence type="ECO:0000313" key="3">
    <source>
        <dbReference type="Proteomes" id="UP000041254"/>
    </source>
</evidence>
<feature type="transmembrane region" description="Helical" evidence="1">
    <location>
        <begin position="123"/>
        <end position="143"/>
    </location>
</feature>
<name>A0A0G4GB30_VITBC</name>
<feature type="transmembrane region" description="Helical" evidence="1">
    <location>
        <begin position="21"/>
        <end position="40"/>
    </location>
</feature>
<dbReference type="EMBL" id="CDMY01000613">
    <property type="protein sequence ID" value="CEM26355.1"/>
    <property type="molecule type" value="Genomic_DNA"/>
</dbReference>
<keyword evidence="1" id="KW-0472">Membrane</keyword>
<organism evidence="2 3">
    <name type="scientific">Vitrella brassicaformis (strain CCMP3155)</name>
    <dbReference type="NCBI Taxonomy" id="1169540"/>
    <lineage>
        <taxon>Eukaryota</taxon>
        <taxon>Sar</taxon>
        <taxon>Alveolata</taxon>
        <taxon>Colpodellida</taxon>
        <taxon>Vitrellaceae</taxon>
        <taxon>Vitrella</taxon>
    </lineage>
</organism>
<accession>A0A0G4GB30</accession>
<proteinExistence type="predicted"/>
<dbReference type="InParanoid" id="A0A0G4GB30"/>
<protein>
    <submittedName>
        <fullName evidence="2">Uncharacterized protein</fullName>
    </submittedName>
</protein>
<evidence type="ECO:0000313" key="2">
    <source>
        <dbReference type="EMBL" id="CEM26355.1"/>
    </source>
</evidence>
<sequence length="204" mass="22450">MVLLVAEGSFRGALHRLTTTWPFFAPAVIIHVGAVVFFHVEVLLPYRIIAVCFIYTQMIVLPFAVFRQMARTSRTVVRKRRYVLQMGLVFFLLATIPSSTRSYFLPLAKDAASGGGSARGRSIVVITWLLAMSPVVALLTALVRSLRDGPALQTGPAISYPAVVLVLFPRIVQAEMQHLSSQVLTSLILASFDLVSDMAIPYGW</sequence>
<keyword evidence="3" id="KW-1185">Reference proteome</keyword>
<keyword evidence="1" id="KW-0812">Transmembrane</keyword>
<dbReference type="PhylomeDB" id="A0A0G4GB30"/>
<dbReference type="Proteomes" id="UP000041254">
    <property type="component" value="Unassembled WGS sequence"/>
</dbReference>
<dbReference type="VEuPathDB" id="CryptoDB:Vbra_17367"/>
<reference evidence="2 3" key="1">
    <citation type="submission" date="2014-11" db="EMBL/GenBank/DDBJ databases">
        <authorList>
            <person name="Zhu J."/>
            <person name="Qi W."/>
            <person name="Song R."/>
        </authorList>
    </citation>
    <scope>NUCLEOTIDE SEQUENCE [LARGE SCALE GENOMIC DNA]</scope>
</reference>